<keyword evidence="2" id="KW-1185">Reference proteome</keyword>
<evidence type="ECO:0000313" key="2">
    <source>
        <dbReference type="Proteomes" id="UP001556367"/>
    </source>
</evidence>
<name>A0ABR3JHR1_9AGAR</name>
<evidence type="ECO:0000313" key="1">
    <source>
        <dbReference type="EMBL" id="KAL0955289.1"/>
    </source>
</evidence>
<organism evidence="1 2">
    <name type="scientific">Hohenbuehelia grisea</name>
    <dbReference type="NCBI Taxonomy" id="104357"/>
    <lineage>
        <taxon>Eukaryota</taxon>
        <taxon>Fungi</taxon>
        <taxon>Dikarya</taxon>
        <taxon>Basidiomycota</taxon>
        <taxon>Agaricomycotina</taxon>
        <taxon>Agaricomycetes</taxon>
        <taxon>Agaricomycetidae</taxon>
        <taxon>Agaricales</taxon>
        <taxon>Pleurotineae</taxon>
        <taxon>Pleurotaceae</taxon>
        <taxon>Hohenbuehelia</taxon>
    </lineage>
</organism>
<dbReference type="Proteomes" id="UP001556367">
    <property type="component" value="Unassembled WGS sequence"/>
</dbReference>
<proteinExistence type="predicted"/>
<gene>
    <name evidence="1" type="ORF">HGRIS_004179</name>
</gene>
<accession>A0ABR3JHR1</accession>
<comment type="caution">
    <text evidence="1">The sequence shown here is derived from an EMBL/GenBank/DDBJ whole genome shotgun (WGS) entry which is preliminary data.</text>
</comment>
<evidence type="ECO:0008006" key="3">
    <source>
        <dbReference type="Google" id="ProtNLM"/>
    </source>
</evidence>
<sequence length="343" mass="38031">MLTDGLFADEDLPELLGILTHLRALRLHADAYFAEIPSEVVDALCLAVQSPRFHCLELDRWRFACYDPPFIRLLASAENTLQALHFNGCINLGVHPLGQSPLIELRSLSTLVVGPHTMAIGVSFHKTGGIAATAPAAALMVQGSEGYLDVTPWPFYAPGLRKLTLNCKSIFPEDFSPSFSLFLRRSWPRIITSLELSVDKYMVTEGETAGLPNLGELTQLRHLKLVLRMSAYQALRPNYRLVIRRIHQGLATLPNISLLETLSISVQGGIVKASEFWAPLDAFLAPCVTHGALKRVRLNLGLVVYRGSKCKPVQGFPRFVKLLEGHMEQLRSTDVLQIRQSSN</sequence>
<protein>
    <recommendedName>
        <fullName evidence="3">F-box domain-containing protein</fullName>
    </recommendedName>
</protein>
<reference evidence="2" key="1">
    <citation type="submission" date="2024-06" db="EMBL/GenBank/DDBJ databases">
        <title>Multi-omics analyses provide insights into the biosynthesis of the anticancer antibiotic pleurotin in Hohenbuehelia grisea.</title>
        <authorList>
            <person name="Weaver J.A."/>
            <person name="Alberti F."/>
        </authorList>
    </citation>
    <scope>NUCLEOTIDE SEQUENCE [LARGE SCALE GENOMIC DNA]</scope>
    <source>
        <strain evidence="2">T-177</strain>
    </source>
</reference>
<dbReference type="EMBL" id="JASNQZ010000007">
    <property type="protein sequence ID" value="KAL0955289.1"/>
    <property type="molecule type" value="Genomic_DNA"/>
</dbReference>